<evidence type="ECO:0000313" key="12">
    <source>
        <dbReference type="Proteomes" id="UP000318940"/>
    </source>
</evidence>
<accession>A0A064C3L9</accession>
<dbReference type="GO" id="GO:0008674">
    <property type="term" value="F:2-dehydro-3-deoxy-6-phosphogalactonate aldolase activity"/>
    <property type="evidence" value="ECO:0007669"/>
    <property type="project" value="UniProtKB-EC"/>
</dbReference>
<keyword evidence="5" id="KW-0119">Carbohydrate metabolism</keyword>
<sequence>MTKSDTIIELKKQKIVAVIRGNTKEEGLQASIACIKGGIKAIEIAYTNPYAGQIIKELVDLYQDDQSVCIGAGTVLDAVTARDAILAGANYVVSPSFHAETAKMCNLYSTPYIPGCITLTEITTALEAGSEIIKLFPGSALSPAYISAVKAPIPQVSVMVTGGVGLNNIPQWFAAGADAVGIGGELNKLASQGNFDRISEIAQQYVTLR</sequence>
<dbReference type="RefSeq" id="WP_016569560.1">
    <property type="nucleotide sequence ID" value="NZ_CHPT01000001.1"/>
</dbReference>
<reference evidence="6 10" key="1">
    <citation type="submission" date="2015-03" db="EMBL/GenBank/DDBJ databases">
        <authorList>
            <consortium name="Pathogen Informatics"/>
            <person name="Murphy D."/>
        </authorList>
    </citation>
    <scope>NUCLEOTIDE SEQUENCE [LARGE SCALE GENOMIC DNA]</scope>
    <source>
        <strain evidence="6 10">0310</strain>
    </source>
</reference>
<dbReference type="Proteomes" id="UP000045541">
    <property type="component" value="Unassembled WGS sequence"/>
</dbReference>
<evidence type="ECO:0000313" key="6">
    <source>
        <dbReference type="EMBL" id="CKI85023.1"/>
    </source>
</evidence>
<dbReference type="NCBIfam" id="TIGR01182">
    <property type="entry name" value="eda"/>
    <property type="match status" value="1"/>
</dbReference>
<dbReference type="EC" id="4.1.2.21" evidence="6"/>
<gene>
    <name evidence="6" type="primary">dgoA</name>
    <name evidence="9" type="ORF">AZJ28_08835</name>
    <name evidence="8" type="ORF">AZJ70_08070</name>
    <name evidence="7" type="ORF">AZK02_08090</name>
    <name evidence="6" type="ORF">ERS096071_00163</name>
</gene>
<evidence type="ECO:0000313" key="11">
    <source>
        <dbReference type="Proteomes" id="UP000315060"/>
    </source>
</evidence>
<dbReference type="Pfam" id="PF01081">
    <property type="entry name" value="Aldolase"/>
    <property type="match status" value="1"/>
</dbReference>
<comment type="caution">
    <text evidence="6">The sequence shown here is derived from an EMBL/GenBank/DDBJ whole genome shotgun (WGS) entry which is preliminary data.</text>
</comment>
<evidence type="ECO:0000256" key="5">
    <source>
        <dbReference type="ARBA" id="ARBA00023277"/>
    </source>
</evidence>
<dbReference type="AlphaFoldDB" id="A0A064C3L9"/>
<evidence type="ECO:0000313" key="13">
    <source>
        <dbReference type="Proteomes" id="UP000320896"/>
    </source>
</evidence>
<comment type="subunit">
    <text evidence="3">Homotrimer.</text>
</comment>
<dbReference type="Proteomes" id="UP000315060">
    <property type="component" value="Unassembled WGS sequence"/>
</dbReference>
<evidence type="ECO:0000313" key="8">
    <source>
        <dbReference type="EMBL" id="TVW83731.1"/>
    </source>
</evidence>
<proteinExistence type="inferred from homology"/>
<dbReference type="Proteomes" id="UP000318940">
    <property type="component" value="Unassembled WGS sequence"/>
</dbReference>
<dbReference type="InterPro" id="IPR013785">
    <property type="entry name" value="Aldolase_TIM"/>
</dbReference>
<dbReference type="Gene3D" id="3.20.20.70">
    <property type="entry name" value="Aldolase class I"/>
    <property type="match status" value="1"/>
</dbReference>
<organism evidence="6 10">
    <name type="scientific">Streptococcus pneumoniae</name>
    <dbReference type="NCBI Taxonomy" id="1313"/>
    <lineage>
        <taxon>Bacteria</taxon>
        <taxon>Bacillati</taxon>
        <taxon>Bacillota</taxon>
        <taxon>Bacilli</taxon>
        <taxon>Lactobacillales</taxon>
        <taxon>Streptococcaceae</taxon>
        <taxon>Streptococcus</taxon>
    </lineage>
</organism>
<keyword evidence="4 6" id="KW-0456">Lyase</keyword>
<comment type="similarity">
    <text evidence="2">Belongs to the KHG/KDPG aldolase family.</text>
</comment>
<evidence type="ECO:0000313" key="9">
    <source>
        <dbReference type="EMBL" id="TVX68515.1"/>
    </source>
</evidence>
<dbReference type="SUPFAM" id="SSF51569">
    <property type="entry name" value="Aldolase"/>
    <property type="match status" value="1"/>
</dbReference>
<dbReference type="PANTHER" id="PTHR30246:SF1">
    <property type="entry name" value="2-DEHYDRO-3-DEOXY-6-PHOSPHOGALACTONATE ALDOLASE-RELATED"/>
    <property type="match status" value="1"/>
</dbReference>
<reference evidence="11 12" key="2">
    <citation type="submission" date="2019-07" db="EMBL/GenBank/DDBJ databases">
        <authorList>
            <person name="Mohale T."/>
        </authorList>
    </citation>
    <scope>NUCLEOTIDE SEQUENCE [LARGE SCALE GENOMIC DNA]</scope>
    <source>
        <strain evidence="8 13">NTPn 126</strain>
        <strain evidence="7 12">NTPn 189</strain>
        <strain evidence="9 11">NTPn 59</strain>
    </source>
</reference>
<dbReference type="EMBL" id="VMVH01000072">
    <property type="protein sequence ID" value="TVW26367.1"/>
    <property type="molecule type" value="Genomic_DNA"/>
</dbReference>
<dbReference type="EMBL" id="VMYC01000154">
    <property type="protein sequence ID" value="TVX68515.1"/>
    <property type="molecule type" value="Genomic_DNA"/>
</dbReference>
<name>A0A064C3L9_STREE</name>
<dbReference type="CDD" id="cd00452">
    <property type="entry name" value="KDPG_aldolase"/>
    <property type="match status" value="1"/>
</dbReference>
<dbReference type="Proteomes" id="UP000320896">
    <property type="component" value="Unassembled WGS sequence"/>
</dbReference>
<dbReference type="InterPro" id="IPR000887">
    <property type="entry name" value="Aldlse_KDPG_KHG"/>
</dbReference>
<evidence type="ECO:0000256" key="3">
    <source>
        <dbReference type="ARBA" id="ARBA00011233"/>
    </source>
</evidence>
<comment type="pathway">
    <text evidence="1">Carbohydrate acid metabolism.</text>
</comment>
<evidence type="ECO:0000256" key="2">
    <source>
        <dbReference type="ARBA" id="ARBA00006906"/>
    </source>
</evidence>
<evidence type="ECO:0000313" key="7">
    <source>
        <dbReference type="EMBL" id="TVW26367.1"/>
    </source>
</evidence>
<evidence type="ECO:0000256" key="4">
    <source>
        <dbReference type="ARBA" id="ARBA00023239"/>
    </source>
</evidence>
<dbReference type="EMBL" id="CMWB01000002">
    <property type="protein sequence ID" value="CKI85023.1"/>
    <property type="molecule type" value="Genomic_DNA"/>
</dbReference>
<dbReference type="PANTHER" id="PTHR30246">
    <property type="entry name" value="2-KETO-3-DEOXY-6-PHOSPHOGLUCONATE ALDOLASE"/>
    <property type="match status" value="1"/>
</dbReference>
<protein>
    <submittedName>
        <fullName evidence="7">Bifunctional 4-hydroxy-2-oxoglutarate aldolase/2-dehydro-3-deoxy-phosphogluconate aldolase</fullName>
    </submittedName>
    <submittedName>
        <fullName evidence="6">Keto-hydroxyglutarate-aldolase/keto-deoxy-phosphogluconate aldolase</fullName>
        <ecNumber evidence="6">4.1.2.21</ecNumber>
    </submittedName>
</protein>
<dbReference type="NCBIfam" id="NF005119">
    <property type="entry name" value="PRK06552.1"/>
    <property type="match status" value="1"/>
</dbReference>
<evidence type="ECO:0000256" key="1">
    <source>
        <dbReference type="ARBA" id="ARBA00004761"/>
    </source>
</evidence>
<evidence type="ECO:0000313" key="10">
    <source>
        <dbReference type="Proteomes" id="UP000045541"/>
    </source>
</evidence>
<dbReference type="EMBL" id="VMWH01000092">
    <property type="protein sequence ID" value="TVW83731.1"/>
    <property type="molecule type" value="Genomic_DNA"/>
</dbReference>